<dbReference type="AlphaFoldDB" id="A0A382KCR8"/>
<sequence length="223" mass="26740">MFIVFEYNLLDINKIILLNIKKNINFYSLDKNELDSSEYFNVDYNNFNSLESVIYVNKQFEHYDNFNQDSLINFLNIYNLSFYEQMDEFKKEIFIKSICEFMASNGVLVKSDVNFLFLFNELKIIWSILIFYDYLQRHSKRSFDLVQKILTQLSMTNELLSIIPKGKFKQAFFMDCISNFEDKNLLNKTLSFYIQDVLNNNEHSLPSTDFEFKIDTNHLKFTN</sequence>
<name>A0A382KCR8_9ZZZZ</name>
<feature type="non-terminal residue" evidence="1">
    <location>
        <position position="1"/>
    </location>
</feature>
<gene>
    <name evidence="1" type="ORF">METZ01_LOCUS273671</name>
</gene>
<reference evidence="1" key="1">
    <citation type="submission" date="2018-05" db="EMBL/GenBank/DDBJ databases">
        <authorList>
            <person name="Lanie J.A."/>
            <person name="Ng W.-L."/>
            <person name="Kazmierczak K.M."/>
            <person name="Andrzejewski T.M."/>
            <person name="Davidsen T.M."/>
            <person name="Wayne K.J."/>
            <person name="Tettelin H."/>
            <person name="Glass J.I."/>
            <person name="Rusch D."/>
            <person name="Podicherti R."/>
            <person name="Tsui H.-C.T."/>
            <person name="Winkler M.E."/>
        </authorList>
    </citation>
    <scope>NUCLEOTIDE SEQUENCE</scope>
</reference>
<proteinExistence type="predicted"/>
<dbReference type="EMBL" id="UINC01079118">
    <property type="protein sequence ID" value="SVC20817.1"/>
    <property type="molecule type" value="Genomic_DNA"/>
</dbReference>
<accession>A0A382KCR8</accession>
<feature type="non-terminal residue" evidence="1">
    <location>
        <position position="223"/>
    </location>
</feature>
<protein>
    <submittedName>
        <fullName evidence="1">Uncharacterized protein</fullName>
    </submittedName>
</protein>
<organism evidence="1">
    <name type="scientific">marine metagenome</name>
    <dbReference type="NCBI Taxonomy" id="408172"/>
    <lineage>
        <taxon>unclassified sequences</taxon>
        <taxon>metagenomes</taxon>
        <taxon>ecological metagenomes</taxon>
    </lineage>
</organism>
<evidence type="ECO:0000313" key="1">
    <source>
        <dbReference type="EMBL" id="SVC20817.1"/>
    </source>
</evidence>